<evidence type="ECO:0000256" key="1">
    <source>
        <dbReference type="SAM" id="Phobius"/>
    </source>
</evidence>
<keyword evidence="1 2" id="KW-0812">Transmembrane</keyword>
<accession>A4TU24</accession>
<feature type="transmembrane region" description="Helical" evidence="1">
    <location>
        <begin position="65"/>
        <end position="84"/>
    </location>
</feature>
<dbReference type="Gene3D" id="1.20.1250.20">
    <property type="entry name" value="MFS general substrate transporter like domains"/>
    <property type="match status" value="1"/>
</dbReference>
<dbReference type="EMBL" id="CU459003">
    <property type="protein sequence ID" value="CAM74131.1"/>
    <property type="molecule type" value="Genomic_DNA"/>
</dbReference>
<reference evidence="2" key="1">
    <citation type="journal article" date="2007" name="J. Bacteriol.">
        <title>Comparative genome analysis of four magnetotactic bacteria reveals a complex set of group-specific genes implicated in magnetosome biomineralization and function.</title>
        <authorList>
            <person name="Richter M."/>
            <person name="Kube M."/>
            <person name="Bazylinski D.A."/>
            <person name="Lombardot T."/>
            <person name="Gloeckner F.O."/>
            <person name="Reinhardt R."/>
            <person name="Schueler D."/>
        </authorList>
    </citation>
    <scope>NUCLEOTIDE SEQUENCE</scope>
    <source>
        <strain evidence="2">MSR-1</strain>
    </source>
</reference>
<evidence type="ECO:0000313" key="2">
    <source>
        <dbReference type="EMBL" id="CAM74131.1"/>
    </source>
</evidence>
<dbReference type="InterPro" id="IPR036259">
    <property type="entry name" value="MFS_trans_sf"/>
</dbReference>
<name>A4TU24_9PROT</name>
<dbReference type="SUPFAM" id="SSF103473">
    <property type="entry name" value="MFS general substrate transporter"/>
    <property type="match status" value="1"/>
</dbReference>
<organism evidence="2">
    <name type="scientific">Magnetospirillum gryphiswaldense</name>
    <dbReference type="NCBI Taxonomy" id="55518"/>
    <lineage>
        <taxon>Bacteria</taxon>
        <taxon>Pseudomonadati</taxon>
        <taxon>Pseudomonadota</taxon>
        <taxon>Alphaproteobacteria</taxon>
        <taxon>Rhodospirillales</taxon>
        <taxon>Rhodospirillaceae</taxon>
        <taxon>Magnetospirillum</taxon>
    </lineage>
</organism>
<sequence length="95" mass="10206">MAFAAFMGLMWLSTVPPTSGLIAPVFGPRYLGMLFGLVFFTHQVGSFLGSWLGGIIYDATLSYDVMWMGTAILGVVAAILHLPINDRSLRAAQPA</sequence>
<protein>
    <submittedName>
        <fullName evidence="2">Transmembrane transport protein</fullName>
    </submittedName>
</protein>
<keyword evidence="1" id="KW-1133">Transmembrane helix</keyword>
<dbReference type="AlphaFoldDB" id="A4TU24"/>
<gene>
    <name evidence="2" type="ORF">MGR_2063</name>
</gene>
<keyword evidence="1" id="KW-0472">Membrane</keyword>
<feature type="transmembrane region" description="Helical" evidence="1">
    <location>
        <begin position="30"/>
        <end position="53"/>
    </location>
</feature>
<proteinExistence type="predicted"/>